<organism evidence="1 2">
    <name type="scientific">Thermosipho africanus (strain TCF52B)</name>
    <dbReference type="NCBI Taxonomy" id="484019"/>
    <lineage>
        <taxon>Bacteria</taxon>
        <taxon>Thermotogati</taxon>
        <taxon>Thermotogota</taxon>
        <taxon>Thermotogae</taxon>
        <taxon>Thermotogales</taxon>
        <taxon>Fervidobacteriaceae</taxon>
        <taxon>Thermosipho</taxon>
    </lineage>
</organism>
<dbReference type="Proteomes" id="UP000002453">
    <property type="component" value="Chromosome"/>
</dbReference>
<accession>B7IHC8</accession>
<evidence type="ECO:0000313" key="2">
    <source>
        <dbReference type="Proteomes" id="UP000002453"/>
    </source>
</evidence>
<evidence type="ECO:0000313" key="1">
    <source>
        <dbReference type="EMBL" id="ACJ75492.1"/>
    </source>
</evidence>
<proteinExistence type="predicted"/>
<dbReference type="InterPro" id="IPR051808">
    <property type="entry name" value="Type_IV_pilus_biogenesis"/>
</dbReference>
<dbReference type="PANTHER" id="PTHR30604:SF1">
    <property type="entry name" value="DNA UTILIZATION PROTEIN HOFQ"/>
    <property type="match status" value="1"/>
</dbReference>
<protein>
    <submittedName>
        <fullName evidence="1">Secretin and TonB N terminus short domain protein</fullName>
    </submittedName>
</protein>
<dbReference type="RefSeq" id="WP_012579947.1">
    <property type="nucleotide sequence ID" value="NC_011653.1"/>
</dbReference>
<keyword evidence="2" id="KW-1185">Reference proteome</keyword>
<dbReference type="OrthoDB" id="43523at2"/>
<sequence length="360" mass="40939">MKKITFLFLLIWGIVFSLTVSFYEQDIKEALNILSLESGKKIVYEPNLSGIVSIEIDEDLSLEEILDIILLPYNYYWVKYDEIYFVGVSNPESPGFFKNAKIFNIPLRYKTASELSKVLPKELKEYILYSSSEDSITVFAPIPVASQIANIVSILDVKKKSYTANIKIIDVSESYLKSFLLKINYSQERLNDLLSGAIFSIPLYGNYLNLLFSSTTENKDFDLIYDGNIKMLSGVKSSLRTSKKVLVDEIVDNKISKKAVESNISFELTPYFLKSSALIDLNINLENIGTDRLGSQVSTKVPIDFSVPKVIGAYSYLKSERADGGLSFLMDLPIIGNLFKQNFEKHEKRYILFVLRIEEE</sequence>
<gene>
    <name evidence="1" type="ordered locus">THA_1034</name>
</gene>
<dbReference type="EMBL" id="CP001185">
    <property type="protein sequence ID" value="ACJ75492.1"/>
    <property type="molecule type" value="Genomic_DNA"/>
</dbReference>
<dbReference type="KEGG" id="taf:THA_1034"/>
<name>B7IHC8_THEAB</name>
<dbReference type="Gene3D" id="3.55.50.30">
    <property type="match status" value="1"/>
</dbReference>
<dbReference type="eggNOG" id="COG4796">
    <property type="taxonomic scope" value="Bacteria"/>
</dbReference>
<dbReference type="PANTHER" id="PTHR30604">
    <property type="entry name" value="PROTEIN TRANSPORT PROTEIN HOFQ"/>
    <property type="match status" value="1"/>
</dbReference>
<dbReference type="HOGENOM" id="CLU_059922_0_0_0"/>
<dbReference type="STRING" id="484019.THA_1034"/>
<dbReference type="AlphaFoldDB" id="B7IHC8"/>
<reference evidence="1 2" key="1">
    <citation type="journal article" date="2009" name="J. Bacteriol.">
        <title>The genome of Thermosipho africanus TCF52B: lateral genetic connections to the Firmicutes and Archaea.</title>
        <authorList>
            <person name="Nesboe C.L."/>
            <person name="Bapteste E."/>
            <person name="Curtis B."/>
            <person name="Dahle H."/>
            <person name="Lopez P."/>
            <person name="Macleod D."/>
            <person name="Dlutek M."/>
            <person name="Bowman S."/>
            <person name="Zhaxybayeva O."/>
            <person name="Birkeland N.-K."/>
            <person name="Doolittle W.F."/>
        </authorList>
    </citation>
    <scope>NUCLEOTIDE SEQUENCE [LARGE SCALE GENOMIC DNA]</scope>
    <source>
        <strain evidence="1 2">TCF52B</strain>
    </source>
</reference>